<keyword evidence="2" id="KW-1185">Reference proteome</keyword>
<gene>
    <name evidence="1" type="ORF">GCM10007877_05860</name>
</gene>
<name>A0AA37T4E2_9GAMM</name>
<dbReference type="EMBL" id="BSPD01000020">
    <property type="protein sequence ID" value="GLS24872.1"/>
    <property type="molecule type" value="Genomic_DNA"/>
</dbReference>
<evidence type="ECO:0000313" key="2">
    <source>
        <dbReference type="Proteomes" id="UP001156870"/>
    </source>
</evidence>
<dbReference type="AlphaFoldDB" id="A0AA37T4E2"/>
<proteinExistence type="predicted"/>
<evidence type="ECO:0000313" key="1">
    <source>
        <dbReference type="EMBL" id="GLS24872.1"/>
    </source>
</evidence>
<organism evidence="1 2">
    <name type="scientific">Marinibactrum halimedae</name>
    <dbReference type="NCBI Taxonomy" id="1444977"/>
    <lineage>
        <taxon>Bacteria</taxon>
        <taxon>Pseudomonadati</taxon>
        <taxon>Pseudomonadota</taxon>
        <taxon>Gammaproteobacteria</taxon>
        <taxon>Cellvibrionales</taxon>
        <taxon>Cellvibrionaceae</taxon>
        <taxon>Marinibactrum</taxon>
    </lineage>
</organism>
<protein>
    <submittedName>
        <fullName evidence="1">Uncharacterized protein</fullName>
    </submittedName>
</protein>
<dbReference type="RefSeq" id="WP_232592307.1">
    <property type="nucleotide sequence ID" value="NZ_BSPD01000020.1"/>
</dbReference>
<comment type="caution">
    <text evidence="1">The sequence shown here is derived from an EMBL/GenBank/DDBJ whole genome shotgun (WGS) entry which is preliminary data.</text>
</comment>
<sequence length="263" mass="30393">MRELLRGKGTDPSAIHDGWTCEASPYILEEQYIRHRGNLIVTKFPWVALNHIYTTISYAGGSWTALIAYLYSTMGFTKFKVLSGRHGNIIEKTNNTAFDRNFYLEDYRTSQQIYEGTAEINSDDRTFGKMKFPGGVVKVKVVDTGTFGEENHWQVATLKMHARNSLRDEEILILPWCYSFFACNAMHGPKLDLFFKVEKNVSNSPLMQGLHQPIYHGFERTDHMLNNNNGNMFNSPYSMTFQNQQIIPVKNRARTDWAWVDRL</sequence>
<dbReference type="Proteomes" id="UP001156870">
    <property type="component" value="Unassembled WGS sequence"/>
</dbReference>
<accession>A0AA37T4E2</accession>
<reference evidence="1 2" key="1">
    <citation type="journal article" date="2014" name="Int. J. Syst. Evol. Microbiol.">
        <title>Complete genome sequence of Corynebacterium casei LMG S-19264T (=DSM 44701T), isolated from a smear-ripened cheese.</title>
        <authorList>
            <consortium name="US DOE Joint Genome Institute (JGI-PGF)"/>
            <person name="Walter F."/>
            <person name="Albersmeier A."/>
            <person name="Kalinowski J."/>
            <person name="Ruckert C."/>
        </authorList>
    </citation>
    <scope>NUCLEOTIDE SEQUENCE [LARGE SCALE GENOMIC DNA]</scope>
    <source>
        <strain evidence="1 2">NBRC 110095</strain>
    </source>
</reference>